<name>A0AAE0NPC2_9PEZI</name>
<protein>
    <recommendedName>
        <fullName evidence="1">O-methyltransferase C-terminal domain-containing protein</fullName>
    </recommendedName>
</protein>
<sequence length="180" mass="19056">MAGVDAAMPPTGHFDFGLLKNSPEENEQGIVEIVDVGGGHGAVLKKILGANPELSPANAVLEDRTDVVTVPTVLPAATRRVTHDFMAEQPIKGQILSHLVAAMSPVSRVLICDMVLPSRVGEADSAAAVIDQTVMAMDGKSRTAERFRKLFEPAGLELVKIWRVPGVPGGCDEGRLKRAA</sequence>
<reference evidence="2" key="1">
    <citation type="journal article" date="2023" name="Mol. Phylogenet. Evol.">
        <title>Genome-scale phylogeny and comparative genomics of the fungal order Sordariales.</title>
        <authorList>
            <person name="Hensen N."/>
            <person name="Bonometti L."/>
            <person name="Westerberg I."/>
            <person name="Brannstrom I.O."/>
            <person name="Guillou S."/>
            <person name="Cros-Aarteil S."/>
            <person name="Calhoun S."/>
            <person name="Haridas S."/>
            <person name="Kuo A."/>
            <person name="Mondo S."/>
            <person name="Pangilinan J."/>
            <person name="Riley R."/>
            <person name="LaButti K."/>
            <person name="Andreopoulos B."/>
            <person name="Lipzen A."/>
            <person name="Chen C."/>
            <person name="Yan M."/>
            <person name="Daum C."/>
            <person name="Ng V."/>
            <person name="Clum A."/>
            <person name="Steindorff A."/>
            <person name="Ohm R.A."/>
            <person name="Martin F."/>
            <person name="Silar P."/>
            <person name="Natvig D.O."/>
            <person name="Lalanne C."/>
            <person name="Gautier V."/>
            <person name="Ament-Velasquez S.L."/>
            <person name="Kruys A."/>
            <person name="Hutchinson M.I."/>
            <person name="Powell A.J."/>
            <person name="Barry K."/>
            <person name="Miller A.N."/>
            <person name="Grigoriev I.V."/>
            <person name="Debuchy R."/>
            <person name="Gladieux P."/>
            <person name="Hiltunen Thoren M."/>
            <person name="Johannesson H."/>
        </authorList>
    </citation>
    <scope>NUCLEOTIDE SEQUENCE</scope>
    <source>
        <strain evidence="2">CBS 232.78</strain>
    </source>
</reference>
<dbReference type="PANTHER" id="PTHR43712:SF2">
    <property type="entry name" value="O-METHYLTRANSFERASE CICE"/>
    <property type="match status" value="1"/>
</dbReference>
<dbReference type="InterPro" id="IPR001077">
    <property type="entry name" value="COMT_C"/>
</dbReference>
<gene>
    <name evidence="2" type="ORF">B0H63DRAFT_522573</name>
</gene>
<dbReference type="Gene3D" id="3.40.50.150">
    <property type="entry name" value="Vaccinia Virus protein VP39"/>
    <property type="match status" value="1"/>
</dbReference>
<dbReference type="EMBL" id="JAULSW010000004">
    <property type="protein sequence ID" value="KAK3385231.1"/>
    <property type="molecule type" value="Genomic_DNA"/>
</dbReference>
<evidence type="ECO:0000313" key="3">
    <source>
        <dbReference type="Proteomes" id="UP001285441"/>
    </source>
</evidence>
<comment type="caution">
    <text evidence="2">The sequence shown here is derived from an EMBL/GenBank/DDBJ whole genome shotgun (WGS) entry which is preliminary data.</text>
</comment>
<dbReference type="PANTHER" id="PTHR43712">
    <property type="entry name" value="PUTATIVE (AFU_ORTHOLOGUE AFUA_4G14580)-RELATED"/>
    <property type="match status" value="1"/>
</dbReference>
<keyword evidence="3" id="KW-1185">Reference proteome</keyword>
<dbReference type="SUPFAM" id="SSF53335">
    <property type="entry name" value="S-adenosyl-L-methionine-dependent methyltransferases"/>
    <property type="match status" value="1"/>
</dbReference>
<feature type="domain" description="O-methyltransferase C-terminal" evidence="1">
    <location>
        <begin position="79"/>
        <end position="156"/>
    </location>
</feature>
<dbReference type="Proteomes" id="UP001285441">
    <property type="component" value="Unassembled WGS sequence"/>
</dbReference>
<evidence type="ECO:0000313" key="2">
    <source>
        <dbReference type="EMBL" id="KAK3385231.1"/>
    </source>
</evidence>
<dbReference type="Pfam" id="PF00891">
    <property type="entry name" value="Methyltransf_2"/>
    <property type="match status" value="1"/>
</dbReference>
<dbReference type="InterPro" id="IPR029063">
    <property type="entry name" value="SAM-dependent_MTases_sf"/>
</dbReference>
<reference evidence="2" key="2">
    <citation type="submission" date="2023-06" db="EMBL/GenBank/DDBJ databases">
        <authorList>
            <consortium name="Lawrence Berkeley National Laboratory"/>
            <person name="Haridas S."/>
            <person name="Hensen N."/>
            <person name="Bonometti L."/>
            <person name="Westerberg I."/>
            <person name="Brannstrom I.O."/>
            <person name="Guillou S."/>
            <person name="Cros-Aarteil S."/>
            <person name="Calhoun S."/>
            <person name="Kuo A."/>
            <person name="Mondo S."/>
            <person name="Pangilinan J."/>
            <person name="Riley R."/>
            <person name="LaButti K."/>
            <person name="Andreopoulos B."/>
            <person name="Lipzen A."/>
            <person name="Chen C."/>
            <person name="Yanf M."/>
            <person name="Daum C."/>
            <person name="Ng V."/>
            <person name="Clum A."/>
            <person name="Steindorff A."/>
            <person name="Ohm R."/>
            <person name="Martin F."/>
            <person name="Silar P."/>
            <person name="Natvig D."/>
            <person name="Lalanne C."/>
            <person name="Gautier V."/>
            <person name="Ament-velasquez S.L."/>
            <person name="Kruys A."/>
            <person name="Hutchinson M.I."/>
            <person name="Powell A.J."/>
            <person name="Barry K."/>
            <person name="Miller A.N."/>
            <person name="Grigoriev I.V."/>
            <person name="Debuchy R."/>
            <person name="Gladieux P."/>
            <person name="Thoren M.H."/>
            <person name="Johannesson H."/>
        </authorList>
    </citation>
    <scope>NUCLEOTIDE SEQUENCE</scope>
    <source>
        <strain evidence="2">CBS 232.78</strain>
    </source>
</reference>
<dbReference type="AlphaFoldDB" id="A0AAE0NPC2"/>
<proteinExistence type="predicted"/>
<evidence type="ECO:0000259" key="1">
    <source>
        <dbReference type="Pfam" id="PF00891"/>
    </source>
</evidence>
<accession>A0AAE0NPC2</accession>
<organism evidence="2 3">
    <name type="scientific">Podospora didyma</name>
    <dbReference type="NCBI Taxonomy" id="330526"/>
    <lineage>
        <taxon>Eukaryota</taxon>
        <taxon>Fungi</taxon>
        <taxon>Dikarya</taxon>
        <taxon>Ascomycota</taxon>
        <taxon>Pezizomycotina</taxon>
        <taxon>Sordariomycetes</taxon>
        <taxon>Sordariomycetidae</taxon>
        <taxon>Sordariales</taxon>
        <taxon>Podosporaceae</taxon>
        <taxon>Podospora</taxon>
    </lineage>
</organism>
<dbReference type="GO" id="GO:0008171">
    <property type="term" value="F:O-methyltransferase activity"/>
    <property type="evidence" value="ECO:0007669"/>
    <property type="project" value="InterPro"/>
</dbReference>